<accession>M4B3H5</accession>
<dbReference type="EMBL" id="JH598179">
    <property type="status" value="NOT_ANNOTATED_CDS"/>
    <property type="molecule type" value="Genomic_DNA"/>
</dbReference>
<evidence type="ECO:0000313" key="2">
    <source>
        <dbReference type="Proteomes" id="UP000011713"/>
    </source>
</evidence>
<dbReference type="HOGENOM" id="CLU_2377268_0_0_1"/>
<proteinExistence type="predicted"/>
<evidence type="ECO:0000313" key="1">
    <source>
        <dbReference type="EnsemblProtists" id="HpaP800824"/>
    </source>
</evidence>
<dbReference type="EnsemblProtists" id="HpaT800824">
    <property type="protein sequence ID" value="HpaP800824"/>
    <property type="gene ID" value="HpaG800824"/>
</dbReference>
<keyword evidence="2" id="KW-1185">Reference proteome</keyword>
<sequence>MCLYRKVDDGQLIFVGVCFNGLLAKGTDTAALDRFFTQLGSLSIKDLGIVSKFLGMRVAIDDEGSYVLEQSEAIRELLCEHELESVNPTRAPIGP</sequence>
<reference evidence="2" key="1">
    <citation type="journal article" date="2010" name="Science">
        <title>Signatures of adaptation to obligate biotrophy in the Hyaloperonospora arabidopsidis genome.</title>
        <authorList>
            <person name="Baxter L."/>
            <person name="Tripathy S."/>
            <person name="Ishaque N."/>
            <person name="Boot N."/>
            <person name="Cabral A."/>
            <person name="Kemen E."/>
            <person name="Thines M."/>
            <person name="Ah-Fong A."/>
            <person name="Anderson R."/>
            <person name="Badejoko W."/>
            <person name="Bittner-Eddy P."/>
            <person name="Boore J.L."/>
            <person name="Chibucos M.C."/>
            <person name="Coates M."/>
            <person name="Dehal P."/>
            <person name="Delehaunty K."/>
            <person name="Dong S."/>
            <person name="Downton P."/>
            <person name="Dumas B."/>
            <person name="Fabro G."/>
            <person name="Fronick C."/>
            <person name="Fuerstenberg S.I."/>
            <person name="Fulton L."/>
            <person name="Gaulin E."/>
            <person name="Govers F."/>
            <person name="Hughes L."/>
            <person name="Humphray S."/>
            <person name="Jiang R.H."/>
            <person name="Judelson H."/>
            <person name="Kamoun S."/>
            <person name="Kyung K."/>
            <person name="Meijer H."/>
            <person name="Minx P."/>
            <person name="Morris P."/>
            <person name="Nelson J."/>
            <person name="Phuntumart V."/>
            <person name="Qutob D."/>
            <person name="Rehmany A."/>
            <person name="Rougon-Cardoso A."/>
            <person name="Ryden P."/>
            <person name="Torto-Alalibo T."/>
            <person name="Studholme D."/>
            <person name="Wang Y."/>
            <person name="Win J."/>
            <person name="Wood J."/>
            <person name="Clifton S.W."/>
            <person name="Rogers J."/>
            <person name="Van den Ackerveken G."/>
            <person name="Jones J.D."/>
            <person name="McDowell J.M."/>
            <person name="Beynon J."/>
            <person name="Tyler B.M."/>
        </authorList>
    </citation>
    <scope>NUCLEOTIDE SEQUENCE [LARGE SCALE GENOMIC DNA]</scope>
    <source>
        <strain evidence="2">Emoy2</strain>
    </source>
</reference>
<protein>
    <recommendedName>
        <fullName evidence="3">Reverse transcriptase Ty1/copia-type domain-containing protein</fullName>
    </recommendedName>
</protein>
<dbReference type="AlphaFoldDB" id="M4B3H5"/>
<reference evidence="1" key="2">
    <citation type="submission" date="2015-06" db="UniProtKB">
        <authorList>
            <consortium name="EnsemblProtists"/>
        </authorList>
    </citation>
    <scope>IDENTIFICATION</scope>
    <source>
        <strain evidence="1">Emoy2</strain>
    </source>
</reference>
<organism evidence="1 2">
    <name type="scientific">Hyaloperonospora arabidopsidis (strain Emoy2)</name>
    <name type="common">Downy mildew agent</name>
    <name type="synonym">Peronospora arabidopsidis</name>
    <dbReference type="NCBI Taxonomy" id="559515"/>
    <lineage>
        <taxon>Eukaryota</taxon>
        <taxon>Sar</taxon>
        <taxon>Stramenopiles</taxon>
        <taxon>Oomycota</taxon>
        <taxon>Peronosporomycetes</taxon>
        <taxon>Peronosporales</taxon>
        <taxon>Peronosporaceae</taxon>
        <taxon>Hyaloperonospora</taxon>
    </lineage>
</organism>
<name>M4B3H5_HYAAE</name>
<dbReference type="Proteomes" id="UP000011713">
    <property type="component" value="Unassembled WGS sequence"/>
</dbReference>
<dbReference type="eggNOG" id="ENOG502SXHJ">
    <property type="taxonomic scope" value="Eukaryota"/>
</dbReference>
<dbReference type="OMA" id="CFNGLLA"/>
<evidence type="ECO:0008006" key="3">
    <source>
        <dbReference type="Google" id="ProtNLM"/>
    </source>
</evidence>
<dbReference type="InParanoid" id="M4B3H5"/>
<dbReference type="VEuPathDB" id="FungiDB:HpaG800824"/>